<organism evidence="1 2">
    <name type="scientific">Melastoma candidum</name>
    <dbReference type="NCBI Taxonomy" id="119954"/>
    <lineage>
        <taxon>Eukaryota</taxon>
        <taxon>Viridiplantae</taxon>
        <taxon>Streptophyta</taxon>
        <taxon>Embryophyta</taxon>
        <taxon>Tracheophyta</taxon>
        <taxon>Spermatophyta</taxon>
        <taxon>Magnoliopsida</taxon>
        <taxon>eudicotyledons</taxon>
        <taxon>Gunneridae</taxon>
        <taxon>Pentapetalae</taxon>
        <taxon>rosids</taxon>
        <taxon>malvids</taxon>
        <taxon>Myrtales</taxon>
        <taxon>Melastomataceae</taxon>
        <taxon>Melastomatoideae</taxon>
        <taxon>Melastomateae</taxon>
        <taxon>Melastoma</taxon>
    </lineage>
</organism>
<dbReference type="EMBL" id="CM042890">
    <property type="protein sequence ID" value="KAI4310479.1"/>
    <property type="molecule type" value="Genomic_DNA"/>
</dbReference>
<dbReference type="Proteomes" id="UP001057402">
    <property type="component" value="Chromosome 11"/>
</dbReference>
<keyword evidence="2" id="KW-1185">Reference proteome</keyword>
<sequence length="121" mass="13231">MVLTLDEPWKPTIVVNNDISNSRIGSSTSVKAIPNSGSQTSAPTSFRSIGKRLINIHRPNCDNDNNAGCPCSLLLLDKLPGHPQSVLTPSLERALTCPPHPDEFFPTDPHIQLPSILRYVH</sequence>
<comment type="caution">
    <text evidence="1">The sequence shown here is derived from an EMBL/GenBank/DDBJ whole genome shotgun (WGS) entry which is preliminary data.</text>
</comment>
<proteinExistence type="predicted"/>
<evidence type="ECO:0000313" key="2">
    <source>
        <dbReference type="Proteomes" id="UP001057402"/>
    </source>
</evidence>
<gene>
    <name evidence="1" type="ORF">MLD38_035455</name>
</gene>
<accession>A0ACB9LGQ3</accession>
<protein>
    <submittedName>
        <fullName evidence="1">Uncharacterized protein</fullName>
    </submittedName>
</protein>
<reference evidence="2" key="1">
    <citation type="journal article" date="2023" name="Front. Plant Sci.">
        <title>Chromosomal-level genome assembly of Melastoma candidum provides insights into trichome evolution.</title>
        <authorList>
            <person name="Zhong Y."/>
            <person name="Wu W."/>
            <person name="Sun C."/>
            <person name="Zou P."/>
            <person name="Liu Y."/>
            <person name="Dai S."/>
            <person name="Zhou R."/>
        </authorList>
    </citation>
    <scope>NUCLEOTIDE SEQUENCE [LARGE SCALE GENOMIC DNA]</scope>
</reference>
<evidence type="ECO:0000313" key="1">
    <source>
        <dbReference type="EMBL" id="KAI4310479.1"/>
    </source>
</evidence>
<name>A0ACB9LGQ3_9MYRT</name>